<name>A0A9P6ZRV7_9AGAM</name>
<comment type="caution">
    <text evidence="1">The sequence shown here is derived from an EMBL/GenBank/DDBJ whole genome shotgun (WGS) entry which is preliminary data.</text>
</comment>
<accession>A0A9P6ZRV7</accession>
<dbReference type="OrthoDB" id="2674645at2759"/>
<feature type="non-terminal residue" evidence="1">
    <location>
        <position position="271"/>
    </location>
</feature>
<dbReference type="EMBL" id="JABBWD010000032">
    <property type="protein sequence ID" value="KAG1775613.1"/>
    <property type="molecule type" value="Genomic_DNA"/>
</dbReference>
<evidence type="ECO:0000313" key="1">
    <source>
        <dbReference type="EMBL" id="KAG1775613.1"/>
    </source>
</evidence>
<evidence type="ECO:0000313" key="2">
    <source>
        <dbReference type="Proteomes" id="UP000714275"/>
    </source>
</evidence>
<dbReference type="AlphaFoldDB" id="A0A9P6ZRV7"/>
<dbReference type="Proteomes" id="UP000714275">
    <property type="component" value="Unassembled WGS sequence"/>
</dbReference>
<organism evidence="1 2">
    <name type="scientific">Suillus placidus</name>
    <dbReference type="NCBI Taxonomy" id="48579"/>
    <lineage>
        <taxon>Eukaryota</taxon>
        <taxon>Fungi</taxon>
        <taxon>Dikarya</taxon>
        <taxon>Basidiomycota</taxon>
        <taxon>Agaricomycotina</taxon>
        <taxon>Agaricomycetes</taxon>
        <taxon>Agaricomycetidae</taxon>
        <taxon>Boletales</taxon>
        <taxon>Suillineae</taxon>
        <taxon>Suillaceae</taxon>
        <taxon>Suillus</taxon>
    </lineage>
</organism>
<proteinExistence type="predicted"/>
<keyword evidence="2" id="KW-1185">Reference proteome</keyword>
<reference evidence="1" key="1">
    <citation type="journal article" date="2020" name="New Phytol.">
        <title>Comparative genomics reveals dynamic genome evolution in host specialist ectomycorrhizal fungi.</title>
        <authorList>
            <person name="Lofgren L.A."/>
            <person name="Nguyen N.H."/>
            <person name="Vilgalys R."/>
            <person name="Ruytinx J."/>
            <person name="Liao H.L."/>
            <person name="Branco S."/>
            <person name="Kuo A."/>
            <person name="LaButti K."/>
            <person name="Lipzen A."/>
            <person name="Andreopoulos W."/>
            <person name="Pangilinan J."/>
            <person name="Riley R."/>
            <person name="Hundley H."/>
            <person name="Na H."/>
            <person name="Barry K."/>
            <person name="Grigoriev I.V."/>
            <person name="Stajich J.E."/>
            <person name="Kennedy P.G."/>
        </authorList>
    </citation>
    <scope>NUCLEOTIDE SEQUENCE</scope>
    <source>
        <strain evidence="1">DOB743</strain>
    </source>
</reference>
<protein>
    <submittedName>
        <fullName evidence="1">Uncharacterized protein</fullName>
    </submittedName>
</protein>
<feature type="non-terminal residue" evidence="1">
    <location>
        <position position="1"/>
    </location>
</feature>
<sequence length="271" mass="30889">DLLSFLAQLECWSKRTNTPLYALRRDQAKGFDHLEPEGFYDALIAYGLPTAIIDFDRSAHSCSHLHGEEHVPADSLSLPVSMVEAMDDSEIFGCSLTYIRRACLLMERFQAAYGWTTRWEKSELLALNVFDPPDFLDMPSLDPNNPESIVPVEHPVRVVTQHAEFLRVRVNDPEHQYQHLDGILSSFQLPDLPTRLPLTAIRRIICQTLISHIRPRLAFQPITPAQAQKLDLCIAHIVHHYLCFPFTFHSGLLSFPVALFGFDFPSITRLN</sequence>
<gene>
    <name evidence="1" type="ORF">EV702DRAFT_950963</name>
</gene>